<dbReference type="PROSITE" id="PS50929">
    <property type="entry name" value="ABC_TM1F"/>
    <property type="match status" value="1"/>
</dbReference>
<dbReference type="CDD" id="cd18565">
    <property type="entry name" value="ABC_6TM_exporter_like"/>
    <property type="match status" value="1"/>
</dbReference>
<dbReference type="PANTHER" id="PTHR43394:SF1">
    <property type="entry name" value="ATP-BINDING CASSETTE SUB-FAMILY B MEMBER 10, MITOCHONDRIAL"/>
    <property type="match status" value="1"/>
</dbReference>
<feature type="domain" description="ABC transmembrane type-1" evidence="12">
    <location>
        <begin position="39"/>
        <end position="332"/>
    </location>
</feature>
<dbReference type="InterPro" id="IPR003593">
    <property type="entry name" value="AAA+_ATPase"/>
</dbReference>
<dbReference type="Gene3D" id="3.40.50.300">
    <property type="entry name" value="P-loop containing nucleotide triphosphate hydrolases"/>
    <property type="match status" value="1"/>
</dbReference>
<evidence type="ECO:0000256" key="3">
    <source>
        <dbReference type="ARBA" id="ARBA00022475"/>
    </source>
</evidence>
<gene>
    <name evidence="13" type="ORF">DSM112329_03630</name>
</gene>
<keyword evidence="5" id="KW-0547">Nucleotide-binding</keyword>
<evidence type="ECO:0000256" key="7">
    <source>
        <dbReference type="ARBA" id="ARBA00022989"/>
    </source>
</evidence>
<evidence type="ECO:0000256" key="9">
    <source>
        <dbReference type="ARBA" id="ARBA00023455"/>
    </source>
</evidence>
<evidence type="ECO:0000256" key="8">
    <source>
        <dbReference type="ARBA" id="ARBA00023136"/>
    </source>
</evidence>
<dbReference type="InterPro" id="IPR003439">
    <property type="entry name" value="ABC_transporter-like_ATP-bd"/>
</dbReference>
<protein>
    <submittedName>
        <fullName evidence="13">Multidrug export ATP-binding/permease protein</fullName>
        <ecNumber evidence="13">3.6.3.-</ecNumber>
    </submittedName>
</protein>
<evidence type="ECO:0000256" key="1">
    <source>
        <dbReference type="ARBA" id="ARBA00004429"/>
    </source>
</evidence>
<evidence type="ECO:0000256" key="4">
    <source>
        <dbReference type="ARBA" id="ARBA00022692"/>
    </source>
</evidence>
<comment type="similarity">
    <text evidence="9">Belongs to the ABC transporter superfamily. Siderophore-Fe(3+) uptake transporter (SIUT) (TC 3.A.1.21) family.</text>
</comment>
<dbReference type="GO" id="GO:0016887">
    <property type="term" value="F:ATP hydrolysis activity"/>
    <property type="evidence" value="ECO:0007669"/>
    <property type="project" value="InterPro"/>
</dbReference>
<keyword evidence="7 10" id="KW-1133">Transmembrane helix</keyword>
<dbReference type="EC" id="3.6.3.-" evidence="13"/>
<comment type="subcellular location">
    <subcellularLocation>
        <location evidence="1">Cell inner membrane</location>
        <topology evidence="1">Multi-pass membrane protein</topology>
    </subcellularLocation>
</comment>
<dbReference type="GO" id="GO:0015421">
    <property type="term" value="F:ABC-type oligopeptide transporter activity"/>
    <property type="evidence" value="ECO:0007669"/>
    <property type="project" value="TreeGrafter"/>
</dbReference>
<dbReference type="GO" id="GO:0005524">
    <property type="term" value="F:ATP binding"/>
    <property type="evidence" value="ECO:0007669"/>
    <property type="project" value="UniProtKB-KW"/>
</dbReference>
<evidence type="ECO:0000256" key="2">
    <source>
        <dbReference type="ARBA" id="ARBA00022448"/>
    </source>
</evidence>
<dbReference type="RefSeq" id="WP_354697971.1">
    <property type="nucleotide sequence ID" value="NZ_CP114014.1"/>
</dbReference>
<name>A0AAU7AZL0_9ACTN</name>
<keyword evidence="8 10" id="KW-0472">Membrane</keyword>
<sequence length="613" mass="65279">MPDVPASPTAAVTPPVADEASPLRRLIRYAEPHRRSARIAATWSIANKIFDIAPELLIGVAVDVVVRGEGSIVSDVFGVEDRFHQLLVLAAINLFVWILESATEYLAAVGWRSLAQTIEHEARMDAYTHVQRLELGALEDRETGDLLAVLNDDVNQMERFLDVGANDIILTVMNVILVGIVFVVISPLLAVLAFLPIPVIALGSLRFQKRLEPLYATVREKAGAVAGVLANNLAGLATIKSFTAEDREVARISTASLEYRDANRIAIRVSSAFVPLIRMAILAGFTTTLVIGGKAALDGRLEVGAFSVLVFMTQRLLWPLTQLGEVLDLYQRGMASTRRILDLLDVPARIVGGTDTLAAPVAGAVRLDGVRFAYQHSQASGVEVLRGVDLDVPAGETHAIVGPTGAGKSTLVKLLLRLEDPTAGAITLDGAALPSLRLESLRGALGYVAQDVFLFSGTIRENVAYGRPGASDEEVRGALAAAEALTFVDGLPDGLSTLVGERGMRMSGGQRQRLSLARAILRDPAVLLLDEATAAVDTETEAAIQRSLRTVSAGRTTIVIAHRLSTVRHADRIHVLEAGAVVESGTHDELVAAGGRYAGLWAVQIGEAVTDSA</sequence>
<keyword evidence="4 10" id="KW-0812">Transmembrane</keyword>
<proteinExistence type="inferred from homology"/>
<keyword evidence="13" id="KW-0378">Hydrolase</keyword>
<dbReference type="GO" id="GO:0005886">
    <property type="term" value="C:plasma membrane"/>
    <property type="evidence" value="ECO:0007669"/>
    <property type="project" value="UniProtKB-SubCell"/>
</dbReference>
<dbReference type="InterPro" id="IPR011527">
    <property type="entry name" value="ABC1_TM_dom"/>
</dbReference>
<evidence type="ECO:0000256" key="5">
    <source>
        <dbReference type="ARBA" id="ARBA00022741"/>
    </source>
</evidence>
<keyword evidence="2" id="KW-0813">Transport</keyword>
<feature type="transmembrane region" description="Helical" evidence="10">
    <location>
        <begin position="175"/>
        <end position="202"/>
    </location>
</feature>
<evidence type="ECO:0000259" key="12">
    <source>
        <dbReference type="PROSITE" id="PS50929"/>
    </source>
</evidence>
<keyword evidence="3" id="KW-1003">Cell membrane</keyword>
<evidence type="ECO:0000256" key="6">
    <source>
        <dbReference type="ARBA" id="ARBA00022840"/>
    </source>
</evidence>
<dbReference type="PROSITE" id="PS50893">
    <property type="entry name" value="ABC_TRANSPORTER_2"/>
    <property type="match status" value="1"/>
</dbReference>
<dbReference type="InterPro" id="IPR027417">
    <property type="entry name" value="P-loop_NTPase"/>
</dbReference>
<dbReference type="SUPFAM" id="SSF90123">
    <property type="entry name" value="ABC transporter transmembrane region"/>
    <property type="match status" value="1"/>
</dbReference>
<dbReference type="EMBL" id="CP114014">
    <property type="protein sequence ID" value="XAY06753.1"/>
    <property type="molecule type" value="Genomic_DNA"/>
</dbReference>
<dbReference type="InterPro" id="IPR017871">
    <property type="entry name" value="ABC_transporter-like_CS"/>
</dbReference>
<dbReference type="SUPFAM" id="SSF52540">
    <property type="entry name" value="P-loop containing nucleoside triphosphate hydrolases"/>
    <property type="match status" value="1"/>
</dbReference>
<feature type="domain" description="ABC transporter" evidence="11">
    <location>
        <begin position="365"/>
        <end position="603"/>
    </location>
</feature>
<dbReference type="InterPro" id="IPR039421">
    <property type="entry name" value="Type_1_exporter"/>
</dbReference>
<dbReference type="Pfam" id="PF00664">
    <property type="entry name" value="ABC_membrane"/>
    <property type="match status" value="1"/>
</dbReference>
<evidence type="ECO:0000313" key="13">
    <source>
        <dbReference type="EMBL" id="XAY06753.1"/>
    </source>
</evidence>
<dbReference type="KEGG" id="parq:DSM112329_03630"/>
<dbReference type="PANTHER" id="PTHR43394">
    <property type="entry name" value="ATP-DEPENDENT PERMEASE MDL1, MITOCHONDRIAL"/>
    <property type="match status" value="1"/>
</dbReference>
<keyword evidence="6 13" id="KW-0067">ATP-binding</keyword>
<organism evidence="13">
    <name type="scientific">Paraconexibacter sp. AEG42_29</name>
    <dbReference type="NCBI Taxonomy" id="2997339"/>
    <lineage>
        <taxon>Bacteria</taxon>
        <taxon>Bacillati</taxon>
        <taxon>Actinomycetota</taxon>
        <taxon>Thermoleophilia</taxon>
        <taxon>Solirubrobacterales</taxon>
        <taxon>Paraconexibacteraceae</taxon>
        <taxon>Paraconexibacter</taxon>
    </lineage>
</organism>
<dbReference type="InterPro" id="IPR036640">
    <property type="entry name" value="ABC1_TM_sf"/>
</dbReference>
<dbReference type="SMART" id="SM00382">
    <property type="entry name" value="AAA"/>
    <property type="match status" value="1"/>
</dbReference>
<dbReference type="Pfam" id="PF00005">
    <property type="entry name" value="ABC_tran"/>
    <property type="match status" value="1"/>
</dbReference>
<dbReference type="FunFam" id="3.40.50.300:FF:000221">
    <property type="entry name" value="Multidrug ABC transporter ATP-binding protein"/>
    <property type="match status" value="1"/>
</dbReference>
<reference evidence="13" key="1">
    <citation type="submission" date="2022-12" db="EMBL/GenBank/DDBJ databases">
        <title>Paraconexibacter alkalitolerans sp. nov. and Baekduia alba sp. nov., isolated from soil and emended description of the genera Paraconexibacter (Chun et al., 2020) and Baekduia (An et al., 2020).</title>
        <authorList>
            <person name="Vieira S."/>
            <person name="Huber K.J."/>
            <person name="Geppert A."/>
            <person name="Wolf J."/>
            <person name="Neumann-Schaal M."/>
            <person name="Muesken M."/>
            <person name="Overmann J."/>
        </authorList>
    </citation>
    <scope>NUCLEOTIDE SEQUENCE</scope>
    <source>
        <strain evidence="13">AEG42_29</strain>
    </source>
</reference>
<dbReference type="AlphaFoldDB" id="A0AAU7AZL0"/>
<evidence type="ECO:0000256" key="10">
    <source>
        <dbReference type="SAM" id="Phobius"/>
    </source>
</evidence>
<accession>A0AAU7AZL0</accession>
<evidence type="ECO:0000259" key="11">
    <source>
        <dbReference type="PROSITE" id="PS50893"/>
    </source>
</evidence>
<dbReference type="Gene3D" id="1.20.1560.10">
    <property type="entry name" value="ABC transporter type 1, transmembrane domain"/>
    <property type="match status" value="1"/>
</dbReference>
<dbReference type="PROSITE" id="PS00211">
    <property type="entry name" value="ABC_TRANSPORTER_1"/>
    <property type="match status" value="1"/>
</dbReference>